<organism evidence="6 7">
    <name type="scientific">Allobacillus halotolerans</name>
    <dbReference type="NCBI Taxonomy" id="570278"/>
    <lineage>
        <taxon>Bacteria</taxon>
        <taxon>Bacillati</taxon>
        <taxon>Bacillota</taxon>
        <taxon>Bacilli</taxon>
        <taxon>Bacillales</taxon>
        <taxon>Bacillaceae</taxon>
        <taxon>Allobacillus</taxon>
    </lineage>
</organism>
<comment type="subcellular location">
    <subcellularLocation>
        <location evidence="1">Membrane</location>
        <topology evidence="1">Multi-pass membrane protein</topology>
    </subcellularLocation>
</comment>
<feature type="transmembrane region" description="Helical" evidence="5">
    <location>
        <begin position="133"/>
        <end position="156"/>
    </location>
</feature>
<reference evidence="6 7" key="1">
    <citation type="journal article" date="2011" name="Int. J. Syst. Evol. Microbiol.">
        <title>Allobacillus halotolerans gen. nov., sp. nov. isolated from shrimp paste.</title>
        <authorList>
            <person name="Sheu S.Y."/>
            <person name="Arun A.B."/>
            <person name="Jiang S.R."/>
            <person name="Young C.C."/>
            <person name="Chen W.M."/>
        </authorList>
    </citation>
    <scope>NUCLEOTIDE SEQUENCE [LARGE SCALE GENOMIC DNA]</scope>
    <source>
        <strain evidence="6 7">LMG 24826</strain>
    </source>
</reference>
<keyword evidence="7" id="KW-1185">Reference proteome</keyword>
<feature type="transmembrane region" description="Helical" evidence="5">
    <location>
        <begin position="168"/>
        <end position="188"/>
    </location>
</feature>
<accession>A0ABS6GPY3</accession>
<feature type="transmembrane region" description="Helical" evidence="5">
    <location>
        <begin position="200"/>
        <end position="221"/>
    </location>
</feature>
<gene>
    <name evidence="6" type="ORF">KQ486_08145</name>
</gene>
<keyword evidence="2 5" id="KW-0812">Transmembrane</keyword>
<evidence type="ECO:0000256" key="3">
    <source>
        <dbReference type="ARBA" id="ARBA00022989"/>
    </source>
</evidence>
<dbReference type="Proteomes" id="UP000812672">
    <property type="component" value="Unassembled WGS sequence"/>
</dbReference>
<dbReference type="PANTHER" id="PTHR30249">
    <property type="entry name" value="PUTATIVE SEROTONIN TRANSPORTER"/>
    <property type="match status" value="1"/>
</dbReference>
<protein>
    <submittedName>
        <fullName evidence="6">LrgB family protein</fullName>
    </submittedName>
</protein>
<dbReference type="RefSeq" id="WP_216687334.1">
    <property type="nucleotide sequence ID" value="NZ_CAUPKR010000009.1"/>
</dbReference>
<name>A0ABS6GPY3_9BACI</name>
<evidence type="ECO:0000313" key="6">
    <source>
        <dbReference type="EMBL" id="MBU6080988.1"/>
    </source>
</evidence>
<evidence type="ECO:0000256" key="5">
    <source>
        <dbReference type="SAM" id="Phobius"/>
    </source>
</evidence>
<comment type="caution">
    <text evidence="6">The sequence shown here is derived from an EMBL/GenBank/DDBJ whole genome shotgun (WGS) entry which is preliminary data.</text>
</comment>
<proteinExistence type="predicted"/>
<dbReference type="InterPro" id="IPR007300">
    <property type="entry name" value="CidB/LrgB"/>
</dbReference>
<dbReference type="EMBL" id="JAHLZF010000010">
    <property type="protein sequence ID" value="MBU6080988.1"/>
    <property type="molecule type" value="Genomic_DNA"/>
</dbReference>
<dbReference type="Pfam" id="PF04172">
    <property type="entry name" value="LrgB"/>
    <property type="match status" value="1"/>
</dbReference>
<keyword evidence="4 5" id="KW-0472">Membrane</keyword>
<evidence type="ECO:0000256" key="2">
    <source>
        <dbReference type="ARBA" id="ARBA00022692"/>
    </source>
</evidence>
<evidence type="ECO:0000313" key="7">
    <source>
        <dbReference type="Proteomes" id="UP000812672"/>
    </source>
</evidence>
<feature type="transmembrane region" description="Helical" evidence="5">
    <location>
        <begin position="55"/>
        <end position="73"/>
    </location>
</feature>
<feature type="transmembrane region" description="Helical" evidence="5">
    <location>
        <begin position="85"/>
        <end position="107"/>
    </location>
</feature>
<evidence type="ECO:0000256" key="1">
    <source>
        <dbReference type="ARBA" id="ARBA00004141"/>
    </source>
</evidence>
<keyword evidence="3 5" id="KW-1133">Transmembrane helix</keyword>
<sequence>MWLILTVGIFLLSQWLYVKIKKSFLLPVFTTTIVIILLLLSTGHTYKHYYETAQWIDWLLGPAVVALSYPLYKHRKMLLKNGVKIISWVVVATAISILTGAFIFWLFGVNDTYVVTAMLKNITAPVAIDLAEIYGGIPALIAVLCTLAGMLGAVAGPPVFRLLNIKSSIAKGVAMGSTAHAIGTSRLLEDDDYAGAISTLSFLIVTLIMPVIVPILVYLMVN</sequence>
<dbReference type="PANTHER" id="PTHR30249:SF0">
    <property type="entry name" value="PLASTIDAL GLYCOLATE_GLYCERATE TRANSLOCATOR 1, CHLOROPLASTIC"/>
    <property type="match status" value="1"/>
</dbReference>
<evidence type="ECO:0000256" key="4">
    <source>
        <dbReference type="ARBA" id="ARBA00023136"/>
    </source>
</evidence>
<feature type="transmembrane region" description="Helical" evidence="5">
    <location>
        <begin position="24"/>
        <end position="43"/>
    </location>
</feature>